<dbReference type="PANTHER" id="PTHR33375:SF1">
    <property type="entry name" value="CHROMOSOME-PARTITIONING PROTEIN PARB-RELATED"/>
    <property type="match status" value="1"/>
</dbReference>
<feature type="region of interest" description="Disordered" evidence="3">
    <location>
        <begin position="241"/>
        <end position="306"/>
    </location>
</feature>
<sequence length="362" mass="38826">MAKKKDFGAMERGRPAGTGAERARDALRTRLATPPSKLPLDQLQPNPLNPRDPEQDTGLEDLAATMRQHGQLQQAQVIARDDFLEAFPDTADQLSAAPWVVFIGNRRLAAARLAGLEMLDVRAPEGVATPEEIESRVLIENLQRSDLPLLKEAEFLQRQLDRDGQSLRSVGAAIGKSFTYVQQRVGLLKLIPELQEQLRQGNVTFKTARALYALSPEEQATVYRSGPPWSAAVLETQAEPLPAAATSPDEAPSGAAGQAVADSDRDHAVSHSGPEATAPTGAASNSSKPEQDSQEQSSSGTSTATQPLAGNELVAPLVHSVNTVLEEIRRSEAAAEVDTQAAAVLQEAARQVESALMTLRRM</sequence>
<keyword evidence="2" id="KW-0159">Chromosome partition</keyword>
<comment type="similarity">
    <text evidence="1">Belongs to the ParB family.</text>
</comment>
<keyword evidence="6" id="KW-1185">Reference proteome</keyword>
<dbReference type="GO" id="GO:0005694">
    <property type="term" value="C:chromosome"/>
    <property type="evidence" value="ECO:0007669"/>
    <property type="project" value="TreeGrafter"/>
</dbReference>
<accession>A0A1I5IRT2</accession>
<feature type="compositionally biased region" description="Polar residues" evidence="3">
    <location>
        <begin position="282"/>
        <end position="306"/>
    </location>
</feature>
<evidence type="ECO:0000259" key="4">
    <source>
        <dbReference type="SMART" id="SM00470"/>
    </source>
</evidence>
<dbReference type="SUPFAM" id="SSF110849">
    <property type="entry name" value="ParB/Sulfiredoxin"/>
    <property type="match status" value="1"/>
</dbReference>
<name>A0A1I5IRT2_PSUAM</name>
<dbReference type="GO" id="GO:0003677">
    <property type="term" value="F:DNA binding"/>
    <property type="evidence" value="ECO:0007669"/>
    <property type="project" value="InterPro"/>
</dbReference>
<dbReference type="Pfam" id="PF17762">
    <property type="entry name" value="HTH_ParB"/>
    <property type="match status" value="1"/>
</dbReference>
<dbReference type="Gene3D" id="1.10.10.2830">
    <property type="match status" value="1"/>
</dbReference>
<dbReference type="PANTHER" id="PTHR33375">
    <property type="entry name" value="CHROMOSOME-PARTITIONING PROTEIN PARB-RELATED"/>
    <property type="match status" value="1"/>
</dbReference>
<dbReference type="SMART" id="SM00470">
    <property type="entry name" value="ParB"/>
    <property type="match status" value="1"/>
</dbReference>
<proteinExistence type="inferred from homology"/>
<dbReference type="Proteomes" id="UP000199614">
    <property type="component" value="Unassembled WGS sequence"/>
</dbReference>
<dbReference type="EMBL" id="FOUY01000125">
    <property type="protein sequence ID" value="SFO63212.1"/>
    <property type="molecule type" value="Genomic_DNA"/>
</dbReference>
<dbReference type="Pfam" id="PF02195">
    <property type="entry name" value="ParB_N"/>
    <property type="match status" value="1"/>
</dbReference>
<feature type="compositionally biased region" description="Low complexity" evidence="3">
    <location>
        <begin position="29"/>
        <end position="46"/>
    </location>
</feature>
<dbReference type="InterPro" id="IPR004437">
    <property type="entry name" value="ParB/RepB/Spo0J"/>
</dbReference>
<dbReference type="InterPro" id="IPR041468">
    <property type="entry name" value="HTH_ParB/Spo0J"/>
</dbReference>
<dbReference type="OrthoDB" id="70307at2"/>
<evidence type="ECO:0000313" key="6">
    <source>
        <dbReference type="Proteomes" id="UP000199614"/>
    </source>
</evidence>
<dbReference type="STRING" id="260086.SAMN05216207_11253"/>
<dbReference type="SUPFAM" id="SSF109709">
    <property type="entry name" value="KorB DNA-binding domain-like"/>
    <property type="match status" value="1"/>
</dbReference>
<dbReference type="RefSeq" id="WP_093357630.1">
    <property type="nucleotide sequence ID" value="NZ_FOUY01000125.1"/>
</dbReference>
<dbReference type="GO" id="GO:0007059">
    <property type="term" value="P:chromosome segregation"/>
    <property type="evidence" value="ECO:0007669"/>
    <property type="project" value="UniProtKB-KW"/>
</dbReference>
<evidence type="ECO:0000313" key="5">
    <source>
        <dbReference type="EMBL" id="SFO63212.1"/>
    </source>
</evidence>
<dbReference type="Gene3D" id="3.90.1530.30">
    <property type="match status" value="1"/>
</dbReference>
<evidence type="ECO:0000256" key="2">
    <source>
        <dbReference type="ARBA" id="ARBA00022829"/>
    </source>
</evidence>
<gene>
    <name evidence="5" type="ORF">SAMN05216207_11253</name>
</gene>
<evidence type="ECO:0000256" key="3">
    <source>
        <dbReference type="SAM" id="MobiDB-lite"/>
    </source>
</evidence>
<dbReference type="InterPro" id="IPR036086">
    <property type="entry name" value="ParB/Sulfiredoxin_sf"/>
</dbReference>
<dbReference type="InterPro" id="IPR050336">
    <property type="entry name" value="Chromosome_partition/occlusion"/>
</dbReference>
<dbReference type="AlphaFoldDB" id="A0A1I5IRT2"/>
<reference evidence="5 6" key="1">
    <citation type="submission" date="2016-10" db="EMBL/GenBank/DDBJ databases">
        <authorList>
            <person name="de Groot N.N."/>
        </authorList>
    </citation>
    <scope>NUCLEOTIDE SEQUENCE [LARGE SCALE GENOMIC DNA]</scope>
    <source>
        <strain evidence="5 6">CGMCC 4.1877</strain>
    </source>
</reference>
<feature type="region of interest" description="Disordered" evidence="3">
    <location>
        <begin position="1"/>
        <end position="57"/>
    </location>
</feature>
<protein>
    <submittedName>
        <fullName evidence="5">Chromosome partitioning protein, ParB family</fullName>
    </submittedName>
</protein>
<dbReference type="InterPro" id="IPR003115">
    <property type="entry name" value="ParB_N"/>
</dbReference>
<dbReference type="NCBIfam" id="TIGR00180">
    <property type="entry name" value="parB_part"/>
    <property type="match status" value="1"/>
</dbReference>
<feature type="compositionally biased region" description="Basic and acidic residues" evidence="3">
    <location>
        <begin position="1"/>
        <end position="14"/>
    </location>
</feature>
<evidence type="ECO:0000256" key="1">
    <source>
        <dbReference type="ARBA" id="ARBA00006295"/>
    </source>
</evidence>
<feature type="domain" description="ParB-like N-terminal" evidence="4">
    <location>
        <begin position="36"/>
        <end position="142"/>
    </location>
</feature>
<organism evidence="5 6">
    <name type="scientific">Pseudonocardia ammonioxydans</name>
    <dbReference type="NCBI Taxonomy" id="260086"/>
    <lineage>
        <taxon>Bacteria</taxon>
        <taxon>Bacillati</taxon>
        <taxon>Actinomycetota</taxon>
        <taxon>Actinomycetes</taxon>
        <taxon>Pseudonocardiales</taxon>
        <taxon>Pseudonocardiaceae</taxon>
        <taxon>Pseudonocardia</taxon>
    </lineage>
</organism>